<dbReference type="SUPFAM" id="SSF140459">
    <property type="entry name" value="PE/PPE dimer-like"/>
    <property type="match status" value="1"/>
</dbReference>
<dbReference type="PANTHER" id="PTHR34002">
    <property type="entry name" value="BLR1656 PROTEIN"/>
    <property type="match status" value="1"/>
</dbReference>
<dbReference type="EMBL" id="BLKX01000001">
    <property type="protein sequence ID" value="GFG79189.1"/>
    <property type="molecule type" value="Genomic_DNA"/>
</dbReference>
<comment type="caution">
    <text evidence="6">The sequence shown here is derived from an EMBL/GenBank/DDBJ whole genome shotgun (WGS) entry which is preliminary data.</text>
</comment>
<feature type="domain" description="CBM2" evidence="4">
    <location>
        <begin position="149"/>
        <end position="264"/>
    </location>
</feature>
<dbReference type="InterPro" id="IPR000084">
    <property type="entry name" value="PE-PGRS_N"/>
</dbReference>
<dbReference type="InterPro" id="IPR008965">
    <property type="entry name" value="CBM2/CBM3_carb-bd_dom_sf"/>
</dbReference>
<dbReference type="InterPro" id="IPR002594">
    <property type="entry name" value="GH12"/>
</dbReference>
<dbReference type="AlphaFoldDB" id="A0AAJ1S537"/>
<dbReference type="InterPro" id="IPR013319">
    <property type="entry name" value="GH11/12"/>
</dbReference>
<keyword evidence="2" id="KW-0119">Carbohydrate metabolism</keyword>
<evidence type="ECO:0000259" key="4">
    <source>
        <dbReference type="PROSITE" id="PS51173"/>
    </source>
</evidence>
<keyword evidence="2" id="KW-0624">Polysaccharide degradation</keyword>
<dbReference type="Proteomes" id="UP000465240">
    <property type="component" value="Unassembled WGS sequence"/>
</dbReference>
<feature type="domain" description="CBM2" evidence="4">
    <location>
        <begin position="302"/>
        <end position="412"/>
    </location>
</feature>
<comment type="similarity">
    <text evidence="1 2">Belongs to the glycosyl hydrolase 12 (cellulase H) family.</text>
</comment>
<feature type="compositionally biased region" description="Pro residues" evidence="3">
    <location>
        <begin position="418"/>
        <end position="439"/>
    </location>
</feature>
<dbReference type="PROSITE" id="PS51173">
    <property type="entry name" value="CBM2"/>
    <property type="match status" value="2"/>
</dbReference>
<evidence type="ECO:0000313" key="7">
    <source>
        <dbReference type="Proteomes" id="UP000465240"/>
    </source>
</evidence>
<evidence type="ECO:0000313" key="8">
    <source>
        <dbReference type="Proteomes" id="UP001229081"/>
    </source>
</evidence>
<feature type="region of interest" description="Disordered" evidence="3">
    <location>
        <begin position="270"/>
        <end position="297"/>
    </location>
</feature>
<dbReference type="Pfam" id="PF00553">
    <property type="entry name" value="CBM_2"/>
    <property type="match status" value="2"/>
</dbReference>
<feature type="compositionally biased region" description="Low complexity" evidence="3">
    <location>
        <begin position="119"/>
        <end position="159"/>
    </location>
</feature>
<dbReference type="GO" id="GO:0008810">
    <property type="term" value="F:cellulase activity"/>
    <property type="evidence" value="ECO:0007669"/>
    <property type="project" value="InterPro"/>
</dbReference>
<dbReference type="Gene3D" id="1.10.287.850">
    <property type="entry name" value="HP0062-like domain"/>
    <property type="match status" value="1"/>
</dbReference>
<dbReference type="GO" id="GO:0000272">
    <property type="term" value="P:polysaccharide catabolic process"/>
    <property type="evidence" value="ECO:0007669"/>
    <property type="project" value="UniProtKB-KW"/>
</dbReference>
<dbReference type="Gene3D" id="2.60.40.290">
    <property type="match status" value="2"/>
</dbReference>
<sequence length="666" mass="67484">MSYLIATPEALAAAVTDIAGIGSALNAANAAAVGPTTKILAAGADEISAAVASLFGGHALDYQSLSARVAAYQSQFMTALSVGAQRYAASELANGALLRGVAERLLGVQLPGGSGGQEGAASAEATGTTTGKTGTASTTTQTAAATSSATTPAGSASGTGISASYATTSQWNSGFVANYTITNTGTAPLTNWQLQFNLPAGESVANLWNGHVTQSGTQYTVTPQSYNATIAPGNSVTVGFQGAQSGSYAPPTNVTIGGQPVIGGQTPPVTTPPVTNPPVTTPPVTTPPVTTPPVTTPPVTTPPAGTGGLTAAYTATSQWNSGFNGNYAITNSSTTPLSNWNLQFDLPANESVTNLWNGQVTHTGSHYTVTPASYNGSIAPGSTVNVGFQASQTGSYAAPTNLLVNGQPVTGGTTTPPTTTPPVTTPPTTTPPTTTPPTIPTGGTVISDQYGTKTIGNAYVVQNNAWNNGGGQAITVTDNGFTITTENGSAPTNGAPLGYPSIFDGVHYGTSSPGTNLPIQLSKIQTATSSVTYTYPTSGIYDASYDIWLNPTPITTGVNQQEVMIWFNHTGPIQPVGSVIGNATIDGQNFAVWKGSNGQNNVVSYVANSPITSWNNFDVMGFINHTETVEPVTNSWYLTSIQAGYEPWSGSVGAGVSGFSALVNGV</sequence>
<feature type="region of interest" description="Disordered" evidence="3">
    <location>
        <begin position="407"/>
        <end position="445"/>
    </location>
</feature>
<dbReference type="InterPro" id="IPR001919">
    <property type="entry name" value="CBD2"/>
</dbReference>
<dbReference type="PANTHER" id="PTHR34002:SF9">
    <property type="entry name" value="XYLOGLUCAN-SPECIFIC ENDO-BETA-1,4-GLUCANASE A"/>
    <property type="match status" value="1"/>
</dbReference>
<reference evidence="5" key="2">
    <citation type="submission" date="2020-02" db="EMBL/GenBank/DDBJ databases">
        <authorList>
            <person name="Matsumoto Y."/>
            <person name="Kinjo T."/>
            <person name="Motooka D."/>
            <person name="Nabeya D."/>
            <person name="Jung N."/>
            <person name="Uechi K."/>
            <person name="Horii T."/>
            <person name="Iida T."/>
            <person name="Fujita J."/>
            <person name="Nakamura S."/>
        </authorList>
    </citation>
    <scope>NUCLEOTIDE SEQUENCE</scope>
    <source>
        <strain evidence="5">JCM 18565</strain>
    </source>
</reference>
<proteinExistence type="inferred from homology"/>
<evidence type="ECO:0000256" key="3">
    <source>
        <dbReference type="SAM" id="MobiDB-lite"/>
    </source>
</evidence>
<dbReference type="EMBL" id="JAUFSA010000001">
    <property type="protein sequence ID" value="MDP7735054.1"/>
    <property type="molecule type" value="Genomic_DNA"/>
</dbReference>
<gene>
    <name evidence="5" type="ORF">MPRG_24650</name>
    <name evidence="6" type="ORF">QXL92_09890</name>
</gene>
<evidence type="ECO:0000256" key="2">
    <source>
        <dbReference type="RuleBase" id="RU361163"/>
    </source>
</evidence>
<dbReference type="Gene3D" id="2.60.120.180">
    <property type="match status" value="1"/>
</dbReference>
<dbReference type="GO" id="GO:0030247">
    <property type="term" value="F:polysaccharide binding"/>
    <property type="evidence" value="ECO:0007669"/>
    <property type="project" value="UniProtKB-UniRule"/>
</dbReference>
<feature type="region of interest" description="Disordered" evidence="3">
    <location>
        <begin position="113"/>
        <end position="159"/>
    </location>
</feature>
<dbReference type="InterPro" id="IPR013320">
    <property type="entry name" value="ConA-like_dom_sf"/>
</dbReference>
<evidence type="ECO:0000313" key="5">
    <source>
        <dbReference type="EMBL" id="GFG79189.1"/>
    </source>
</evidence>
<dbReference type="SMART" id="SM00637">
    <property type="entry name" value="CBD_II"/>
    <property type="match status" value="2"/>
</dbReference>
<keyword evidence="2" id="KW-0378">Hydrolase</keyword>
<dbReference type="InterPro" id="IPR038332">
    <property type="entry name" value="PPE_sf"/>
</dbReference>
<feature type="compositionally biased region" description="Low complexity" evidence="3">
    <location>
        <begin position="408"/>
        <end position="417"/>
    </location>
</feature>
<organism evidence="6 8">
    <name type="scientific">Mycobacterium paragordonae</name>
    <dbReference type="NCBI Taxonomy" id="1389713"/>
    <lineage>
        <taxon>Bacteria</taxon>
        <taxon>Bacillati</taxon>
        <taxon>Actinomycetota</taxon>
        <taxon>Actinomycetes</taxon>
        <taxon>Mycobacteriales</taxon>
        <taxon>Mycobacteriaceae</taxon>
        <taxon>Mycobacterium</taxon>
    </lineage>
</organism>
<evidence type="ECO:0000256" key="1">
    <source>
        <dbReference type="ARBA" id="ARBA00005519"/>
    </source>
</evidence>
<dbReference type="SUPFAM" id="SSF49384">
    <property type="entry name" value="Carbohydrate-binding domain"/>
    <property type="match status" value="2"/>
</dbReference>
<dbReference type="RefSeq" id="WP_065164466.1">
    <property type="nucleotide sequence ID" value="NZ_BLKX01000001.1"/>
</dbReference>
<reference evidence="6" key="3">
    <citation type="submission" date="2023-06" db="EMBL/GenBank/DDBJ databases">
        <title>Identification of two novel mycobacterium reveal diversities and complexities of Mycobacterium gordonae clade.</title>
        <authorList>
            <person name="Matsumoto Y."/>
            <person name="Nakamura S."/>
            <person name="Motooka D."/>
            <person name="Fukushima K."/>
        </authorList>
    </citation>
    <scope>NUCLEOTIDE SEQUENCE</scope>
    <source>
        <strain evidence="6">TY812</strain>
    </source>
</reference>
<protein>
    <submittedName>
        <fullName evidence="6">Cellulose binding domain-containing protein</fullName>
    </submittedName>
</protein>
<dbReference type="Proteomes" id="UP001229081">
    <property type="component" value="Unassembled WGS sequence"/>
</dbReference>
<dbReference type="Pfam" id="PF00934">
    <property type="entry name" value="PE"/>
    <property type="match status" value="1"/>
</dbReference>
<name>A0AAJ1S537_9MYCO</name>
<accession>A0AAJ1S537</accession>
<dbReference type="SUPFAM" id="SSF49899">
    <property type="entry name" value="Concanavalin A-like lectins/glucanases"/>
    <property type="match status" value="1"/>
</dbReference>
<dbReference type="InterPro" id="IPR012291">
    <property type="entry name" value="CBM2_carb-bd_dom_sf"/>
</dbReference>
<keyword evidence="7" id="KW-1185">Reference proteome</keyword>
<keyword evidence="2" id="KW-0326">Glycosidase</keyword>
<reference evidence="5 7" key="1">
    <citation type="journal article" date="2019" name="Emerg. Microbes Infect.">
        <title>Comprehensive subspecies identification of 175 nontuberculous mycobacteria species based on 7547 genomic profiles.</title>
        <authorList>
            <person name="Matsumoto Y."/>
            <person name="Kinjo T."/>
            <person name="Motooka D."/>
            <person name="Nabeya D."/>
            <person name="Jung N."/>
            <person name="Uechi K."/>
            <person name="Horii T."/>
            <person name="Iida T."/>
            <person name="Fujita J."/>
            <person name="Nakamura S."/>
        </authorList>
    </citation>
    <scope>NUCLEOTIDE SEQUENCE [LARGE SCALE GENOMIC DNA]</scope>
    <source>
        <strain evidence="5 7">JCM 18565</strain>
    </source>
</reference>
<dbReference type="Pfam" id="PF01670">
    <property type="entry name" value="Glyco_hydro_12"/>
    <property type="match status" value="1"/>
</dbReference>
<evidence type="ECO:0000313" key="6">
    <source>
        <dbReference type="EMBL" id="MDP7735054.1"/>
    </source>
</evidence>